<name>A0A2S1LE03_9FLAO</name>
<reference evidence="1 2" key="1">
    <citation type="submission" date="2017-04" db="EMBL/GenBank/DDBJ databases">
        <title>Compelte genome sequence of WV33.</title>
        <authorList>
            <person name="Lee P.C."/>
        </authorList>
    </citation>
    <scope>NUCLEOTIDE SEQUENCE [LARGE SCALE GENOMIC DNA]</scope>
    <source>
        <strain evidence="1 2">WV33</strain>
    </source>
</reference>
<accession>A0A2S1LE03</accession>
<evidence type="ECO:0000313" key="1">
    <source>
        <dbReference type="EMBL" id="AWG21756.1"/>
    </source>
</evidence>
<evidence type="ECO:0000313" key="2">
    <source>
        <dbReference type="Proteomes" id="UP000244527"/>
    </source>
</evidence>
<organism evidence="1 2">
    <name type="scientific">Flavobacterium faecale</name>
    <dbReference type="NCBI Taxonomy" id="1355330"/>
    <lineage>
        <taxon>Bacteria</taxon>
        <taxon>Pseudomonadati</taxon>
        <taxon>Bacteroidota</taxon>
        <taxon>Flavobacteriia</taxon>
        <taxon>Flavobacteriales</taxon>
        <taxon>Flavobacteriaceae</taxon>
        <taxon>Flavobacterium</taxon>
    </lineage>
</organism>
<gene>
    <name evidence="1" type="ORF">FFWV33_09485</name>
</gene>
<dbReference type="AlphaFoldDB" id="A0A2S1LE03"/>
<dbReference type="Proteomes" id="UP000244527">
    <property type="component" value="Chromosome"/>
</dbReference>
<keyword evidence="2" id="KW-1185">Reference proteome</keyword>
<protein>
    <submittedName>
        <fullName evidence="1">Uncharacterized protein</fullName>
    </submittedName>
</protein>
<dbReference type="EMBL" id="CP020918">
    <property type="protein sequence ID" value="AWG21756.1"/>
    <property type="molecule type" value="Genomic_DNA"/>
</dbReference>
<dbReference type="Gene3D" id="2.60.120.200">
    <property type="match status" value="1"/>
</dbReference>
<proteinExistence type="predicted"/>
<dbReference type="KEGG" id="ffa:FFWV33_09485"/>
<sequence>MKPQHILDEKLDNISFSFSMRVVESNYEGPLIRLRRTSDNTTQDFGWADNDIVDVAAIDAWRGISEVYVVIWYDQSGLGRNAVQTILNKQPRFYTDNPLIPYFQGDGNDDYLTVDTPNGIQDVTTAGNQGTVIATMRATNRNQHSFGVLTGSDRWSTHTNWGNGNLYFDPGICCNNIRFFDNRGGEAVWDIYTFVKTSTNVVARSTLVERFNGIHTTGRCSRTEDFAICWATGDGNSNYATTSFNELIMYNVDIAATQYQEIEENSKTFWGI</sequence>